<evidence type="ECO:0000256" key="1">
    <source>
        <dbReference type="SAM" id="MobiDB-lite"/>
    </source>
</evidence>
<feature type="region of interest" description="Disordered" evidence="1">
    <location>
        <begin position="1"/>
        <end position="34"/>
    </location>
</feature>
<keyword evidence="2" id="KW-0812">Transmembrane</keyword>
<accession>A0A6G1LPX9</accession>
<feature type="transmembrane region" description="Helical" evidence="2">
    <location>
        <begin position="159"/>
        <end position="181"/>
    </location>
</feature>
<feature type="transmembrane region" description="Helical" evidence="2">
    <location>
        <begin position="88"/>
        <end position="110"/>
    </location>
</feature>
<evidence type="ECO:0000313" key="4">
    <source>
        <dbReference type="Proteomes" id="UP000483672"/>
    </source>
</evidence>
<dbReference type="EMBL" id="WIPF01000275">
    <property type="protein sequence ID" value="KAF3197435.1"/>
    <property type="molecule type" value="Genomic_DNA"/>
</dbReference>
<reference evidence="3 4" key="1">
    <citation type="submission" date="2019-06" db="EMBL/GenBank/DDBJ databases">
        <authorList>
            <person name="Palmer J.M."/>
        </authorList>
    </citation>
    <scope>NUCLEOTIDE SEQUENCE [LARGE SCALE GENOMIC DNA]</scope>
    <source>
        <strain evidence="3 4">TWF191</strain>
    </source>
</reference>
<feature type="transmembrane region" description="Helical" evidence="2">
    <location>
        <begin position="122"/>
        <end position="138"/>
    </location>
</feature>
<comment type="caution">
    <text evidence="3">The sequence shown here is derived from an EMBL/GenBank/DDBJ whole genome shotgun (WGS) entry which is preliminary data.</text>
</comment>
<feature type="non-terminal residue" evidence="3">
    <location>
        <position position="191"/>
    </location>
</feature>
<keyword evidence="2" id="KW-1133">Transmembrane helix</keyword>
<dbReference type="AlphaFoldDB" id="A0A6G1LPX9"/>
<dbReference type="Proteomes" id="UP000483672">
    <property type="component" value="Unassembled WGS sequence"/>
</dbReference>
<protein>
    <submittedName>
        <fullName evidence="3">Uncharacterized protein</fullName>
    </submittedName>
</protein>
<sequence>MSTSESANIGASEGPESTPRGTGAVNSSSDAGVRSTAQWPHLRIMPTKTLNRIWRPNNRDLGVASWRSQADESTAASRKRTILNVLDLICLICVVVGRIVIFTLNCFATFGKAPWAEFKTNAIFFGSGAAVASLGYLLQRIRKTLIPEFDSDLFLGLELLNSVTGLVTSFINLVITFVALIRHQEIKTLTS</sequence>
<feature type="compositionally biased region" description="Polar residues" evidence="1">
    <location>
        <begin position="24"/>
        <end position="34"/>
    </location>
</feature>
<gene>
    <name evidence="3" type="ORF">TWF191_005295</name>
</gene>
<proteinExistence type="predicted"/>
<name>A0A6G1LPX9_ORBOL</name>
<organism evidence="3 4">
    <name type="scientific">Orbilia oligospora</name>
    <name type="common">Nematode-trapping fungus</name>
    <name type="synonym">Arthrobotrys oligospora</name>
    <dbReference type="NCBI Taxonomy" id="2813651"/>
    <lineage>
        <taxon>Eukaryota</taxon>
        <taxon>Fungi</taxon>
        <taxon>Dikarya</taxon>
        <taxon>Ascomycota</taxon>
        <taxon>Pezizomycotina</taxon>
        <taxon>Orbiliomycetes</taxon>
        <taxon>Orbiliales</taxon>
        <taxon>Orbiliaceae</taxon>
        <taxon>Orbilia</taxon>
    </lineage>
</organism>
<evidence type="ECO:0000256" key="2">
    <source>
        <dbReference type="SAM" id="Phobius"/>
    </source>
</evidence>
<evidence type="ECO:0000313" key="3">
    <source>
        <dbReference type="EMBL" id="KAF3197435.1"/>
    </source>
</evidence>
<keyword evidence="2" id="KW-0472">Membrane</keyword>